<feature type="region of interest" description="Disordered" evidence="8">
    <location>
        <begin position="830"/>
        <end position="857"/>
    </location>
</feature>
<reference evidence="11" key="1">
    <citation type="submission" date="2021-01" db="EMBL/GenBank/DDBJ databases">
        <authorList>
            <person name="Li R."/>
            <person name="Bekaert M."/>
        </authorList>
    </citation>
    <scope>NUCLEOTIDE SEQUENCE</scope>
    <source>
        <strain evidence="11">Farmed</strain>
    </source>
</reference>
<proteinExistence type="inferred from homology"/>
<feature type="transmembrane region" description="Helical" evidence="9">
    <location>
        <begin position="478"/>
        <end position="496"/>
    </location>
</feature>
<dbReference type="GO" id="GO:0005794">
    <property type="term" value="C:Golgi apparatus"/>
    <property type="evidence" value="ECO:0007669"/>
    <property type="project" value="UniProtKB-ARBA"/>
</dbReference>
<comment type="subcellular location">
    <subcellularLocation>
        <location evidence="1">Membrane</location>
        <topology evidence="1">Multi-pass membrane protein</topology>
    </subcellularLocation>
</comment>
<feature type="transmembrane region" description="Helical" evidence="9">
    <location>
        <begin position="326"/>
        <end position="347"/>
    </location>
</feature>
<evidence type="ECO:0000256" key="4">
    <source>
        <dbReference type="ARBA" id="ARBA00022692"/>
    </source>
</evidence>
<evidence type="ECO:0000256" key="9">
    <source>
        <dbReference type="SAM" id="Phobius"/>
    </source>
</evidence>
<keyword evidence="7" id="KW-0325">Glycoprotein</keyword>
<comment type="similarity">
    <text evidence="2">Belongs to the PC-esterase family. CASD1 subfamily.</text>
</comment>
<organism evidence="11 12">
    <name type="scientific">Acanthosepion pharaonis</name>
    <name type="common">Pharaoh cuttlefish</name>
    <name type="synonym">Sepia pharaonis</name>
    <dbReference type="NCBI Taxonomy" id="158019"/>
    <lineage>
        <taxon>Eukaryota</taxon>
        <taxon>Metazoa</taxon>
        <taxon>Spiralia</taxon>
        <taxon>Lophotrochozoa</taxon>
        <taxon>Mollusca</taxon>
        <taxon>Cephalopoda</taxon>
        <taxon>Coleoidea</taxon>
        <taxon>Decapodiformes</taxon>
        <taxon>Sepiida</taxon>
        <taxon>Sepiina</taxon>
        <taxon>Sepiidae</taxon>
        <taxon>Acanthosepion</taxon>
    </lineage>
</organism>
<keyword evidence="12" id="KW-1185">Reference proteome</keyword>
<gene>
    <name evidence="11" type="ORF">SPHA_17522</name>
</gene>
<dbReference type="InterPro" id="IPR012419">
    <property type="entry name" value="Cas1_AcylTrans_dom"/>
</dbReference>
<feature type="transmembrane region" description="Helical" evidence="9">
    <location>
        <begin position="552"/>
        <end position="573"/>
    </location>
</feature>
<feature type="domain" description="Cas1p 10 TM acyl transferase" evidence="10">
    <location>
        <begin position="510"/>
        <end position="805"/>
    </location>
</feature>
<feature type="region of interest" description="Disordered" evidence="8">
    <location>
        <begin position="356"/>
        <end position="376"/>
    </location>
</feature>
<feature type="domain" description="Cas1p 10 TM acyl transferase" evidence="10">
    <location>
        <begin position="309"/>
        <end position="508"/>
    </location>
</feature>
<accession>A0A812BCT0</accession>
<keyword evidence="4 9" id="KW-0812">Transmembrane</keyword>
<feature type="compositionally biased region" description="Basic and acidic residues" evidence="8">
    <location>
        <begin position="830"/>
        <end position="842"/>
    </location>
</feature>
<dbReference type="GO" id="GO:0016020">
    <property type="term" value="C:membrane"/>
    <property type="evidence" value="ECO:0007669"/>
    <property type="project" value="UniProtKB-SubCell"/>
</dbReference>
<dbReference type="PANTHER" id="PTHR13533:SF1">
    <property type="entry name" value="N-ACETYLNEURAMINATE 9-O-ACETYLTRANSFERASE"/>
    <property type="match status" value="1"/>
</dbReference>
<feature type="transmembrane region" description="Helical" evidence="9">
    <location>
        <begin position="412"/>
        <end position="432"/>
    </location>
</feature>
<evidence type="ECO:0000313" key="12">
    <source>
        <dbReference type="Proteomes" id="UP000597762"/>
    </source>
</evidence>
<feature type="transmembrane region" description="Helical" evidence="9">
    <location>
        <begin position="677"/>
        <end position="700"/>
    </location>
</feature>
<evidence type="ECO:0000313" key="11">
    <source>
        <dbReference type="EMBL" id="CAE1229951.1"/>
    </source>
</evidence>
<dbReference type="EMBL" id="CAHIKZ030000625">
    <property type="protein sequence ID" value="CAE1229951.1"/>
    <property type="molecule type" value="Genomic_DNA"/>
</dbReference>
<keyword evidence="11" id="KW-0012">Acyltransferase</keyword>
<protein>
    <submittedName>
        <fullName evidence="11">CASD1</fullName>
        <ecNumber evidence="11">2.3.1.45</ecNumber>
    </submittedName>
</protein>
<dbReference type="EC" id="2.3.1.45" evidence="11"/>
<dbReference type="GO" id="GO:0005975">
    <property type="term" value="P:carbohydrate metabolic process"/>
    <property type="evidence" value="ECO:0007669"/>
    <property type="project" value="UniProtKB-ARBA"/>
</dbReference>
<keyword evidence="6 9" id="KW-0472">Membrane</keyword>
<dbReference type="GO" id="GO:0047186">
    <property type="term" value="F:N-acetylneuraminate 9-O-acetyltransferase activity"/>
    <property type="evidence" value="ECO:0007669"/>
    <property type="project" value="UniProtKB-EC"/>
</dbReference>
<feature type="transmembrane region" description="Helical" evidence="9">
    <location>
        <begin position="646"/>
        <end position="665"/>
    </location>
</feature>
<evidence type="ECO:0000256" key="7">
    <source>
        <dbReference type="ARBA" id="ARBA00023180"/>
    </source>
</evidence>
<dbReference type="OrthoDB" id="1932925at2759"/>
<sequence length="857" mass="99710">MADPHHGSRPTTTTTPSYASATNEITHYLNVENAKIVAFVMVVGFIAYHGIIHLKYGNDSCKWLLSDGRFPGYSTWQPYGCMTHKYTKSDVRMCMHYISYWGGRNHIAFVGDSRIRQLYFEFMNLVSTSEVKEGKEHKDIHYIDDQISASVDFLWHPMVNTSMYYVYKSWLMSGPTARPNLIVTGSGTWSIKLNNASEQALKNFEVNLTMIVPFLNKLKNTASILWMLQDPVNEEKLSINRSMITNQQIDDYNKVAIQILDNSAANIWSSSRLVGQGLKKESLDGLHIPRSALELDAQILFNMYCNDHMNYNDGTCCRSPDPVSTLQLITAATFLVLIISAIALWVYRRRKTRRNGVKARAENGPRNGQTSSQNNSTDTCQEILTHLAKLGIIMFYFYLCDRTNFFMRENKYYTHVNFFLPFAYVMILGFFFTEPTEQTSVLHRDQTDEWKGWMQLIILIYHFTGASQVLPIYMHVRVLVSSYLFLSGYGHFTYFWQKGEYGLFRYCQRGCRHISLYWHTRKNSIHRLLEVLFRLNCFVFTLCFVMDRPYQFYYFVPLVSFWYIIVYITMAAWPHVTKSTAETNLLHYLYMISKFVVLAVVITLFYLSEVFFEKVFLSRPFKALFVTSDDSIREWRFRWQLDRYSTLYGMLFAFGYQLLIKYRIIDDSNRETLFSKGISWCLCIFSILGIAGYTVFAWVCSSKPQCNDVHSYLTFLPIISYIILRNVPGWLRTKYSTFFAWFGKISLELFIAQYHIWLASDTHGILVLVPGYPVLNVVITSYILVCICHEIHCITTGLVKYAVPTFCSRSALAREPWSCEETKQQEHVCDVDSKSKEKETLQRRRAGGGEQDKERTH</sequence>
<dbReference type="PANTHER" id="PTHR13533">
    <property type="entry name" value="N-ACETYLNEURAMINATE 9-O-ACETYLTRANSFERASE"/>
    <property type="match status" value="1"/>
</dbReference>
<evidence type="ECO:0000256" key="6">
    <source>
        <dbReference type="ARBA" id="ARBA00023136"/>
    </source>
</evidence>
<evidence type="ECO:0000259" key="10">
    <source>
        <dbReference type="Pfam" id="PF07779"/>
    </source>
</evidence>
<evidence type="ECO:0000256" key="5">
    <source>
        <dbReference type="ARBA" id="ARBA00022989"/>
    </source>
</evidence>
<feature type="transmembrane region" description="Helical" evidence="9">
    <location>
        <begin position="737"/>
        <end position="758"/>
    </location>
</feature>
<feature type="transmembrane region" description="Helical" evidence="9">
    <location>
        <begin position="765"/>
        <end position="785"/>
    </location>
</feature>
<keyword evidence="5 9" id="KW-1133">Transmembrane helix</keyword>
<feature type="compositionally biased region" description="Polar residues" evidence="8">
    <location>
        <begin position="366"/>
        <end position="376"/>
    </location>
</feature>
<dbReference type="Pfam" id="PF07779">
    <property type="entry name" value="Cas1_AcylT"/>
    <property type="match status" value="2"/>
</dbReference>
<evidence type="ECO:0000256" key="1">
    <source>
        <dbReference type="ARBA" id="ARBA00004141"/>
    </source>
</evidence>
<comment type="caution">
    <text evidence="11">The sequence shown here is derived from an EMBL/GenBank/DDBJ whole genome shotgun (WGS) entry which is preliminary data.</text>
</comment>
<feature type="transmembrane region" description="Helical" evidence="9">
    <location>
        <begin position="585"/>
        <end position="607"/>
    </location>
</feature>
<feature type="transmembrane region" description="Helical" evidence="9">
    <location>
        <begin position="712"/>
        <end position="731"/>
    </location>
</feature>
<keyword evidence="3 11" id="KW-0808">Transferase</keyword>
<dbReference type="AlphaFoldDB" id="A0A812BCT0"/>
<evidence type="ECO:0000256" key="8">
    <source>
        <dbReference type="SAM" id="MobiDB-lite"/>
    </source>
</evidence>
<name>A0A812BCT0_ACAPH</name>
<feature type="transmembrane region" description="Helical" evidence="9">
    <location>
        <begin position="452"/>
        <end position="471"/>
    </location>
</feature>
<dbReference type="Proteomes" id="UP000597762">
    <property type="component" value="Unassembled WGS sequence"/>
</dbReference>
<evidence type="ECO:0000256" key="2">
    <source>
        <dbReference type="ARBA" id="ARBA00010666"/>
    </source>
</evidence>
<evidence type="ECO:0000256" key="3">
    <source>
        <dbReference type="ARBA" id="ARBA00022679"/>
    </source>
</evidence>